<gene>
    <name evidence="3" type="ORF">H8N03_16945</name>
</gene>
<protein>
    <submittedName>
        <fullName evidence="3">NIPSNAP family protein</fullName>
    </submittedName>
</protein>
<feature type="domain" description="NIPSNAP" evidence="2">
    <location>
        <begin position="5"/>
        <end position="102"/>
    </location>
</feature>
<keyword evidence="4" id="KW-1185">Reference proteome</keyword>
<sequence>MIVDQRTYTIQIGLVRDFLALYAAEGLPVQSEHLGPPLGYYTTEVGEVNEVVHLWQYTDMADRERRRAALEADPRWLAYRRKAGAAGQVLRQRNAILRAVDFKALVPARPA</sequence>
<dbReference type="AlphaFoldDB" id="A0A923MTT4"/>
<dbReference type="PANTHER" id="PTHR21017">
    <property type="entry name" value="NIPSNAP-RELATED"/>
    <property type="match status" value="1"/>
</dbReference>
<dbReference type="Pfam" id="PF07978">
    <property type="entry name" value="NIPSNAP"/>
    <property type="match status" value="1"/>
</dbReference>
<dbReference type="PANTHER" id="PTHR21017:SF17">
    <property type="entry name" value="PROTEIN NIPSNAP"/>
    <property type="match status" value="1"/>
</dbReference>
<dbReference type="InterPro" id="IPR011008">
    <property type="entry name" value="Dimeric_a/b-barrel"/>
</dbReference>
<dbReference type="RefSeq" id="WP_187077383.1">
    <property type="nucleotide sequence ID" value="NZ_JACORT010000007.1"/>
</dbReference>
<name>A0A923MTT4_9BURK</name>
<dbReference type="EMBL" id="JACORT010000007">
    <property type="protein sequence ID" value="MBC5784638.1"/>
    <property type="molecule type" value="Genomic_DNA"/>
</dbReference>
<dbReference type="InterPro" id="IPR051557">
    <property type="entry name" value="NipSnap_domain"/>
</dbReference>
<accession>A0A923MTT4</accession>
<reference evidence="3" key="1">
    <citation type="submission" date="2020-08" db="EMBL/GenBank/DDBJ databases">
        <title>Ramlibacter sp. USB13 16S ribosomal RNA gene genome sequencing and assembly.</title>
        <authorList>
            <person name="Kang M."/>
        </authorList>
    </citation>
    <scope>NUCLEOTIDE SEQUENCE</scope>
    <source>
        <strain evidence="3">USB13</strain>
    </source>
</reference>
<dbReference type="InterPro" id="IPR012577">
    <property type="entry name" value="NIPSNAP"/>
</dbReference>
<dbReference type="Proteomes" id="UP000608513">
    <property type="component" value="Unassembled WGS sequence"/>
</dbReference>
<proteinExistence type="inferred from homology"/>
<evidence type="ECO:0000313" key="3">
    <source>
        <dbReference type="EMBL" id="MBC5784638.1"/>
    </source>
</evidence>
<organism evidence="3 4">
    <name type="scientific">Ramlibacter cellulosilyticus</name>
    <dbReference type="NCBI Taxonomy" id="2764187"/>
    <lineage>
        <taxon>Bacteria</taxon>
        <taxon>Pseudomonadati</taxon>
        <taxon>Pseudomonadota</taxon>
        <taxon>Betaproteobacteria</taxon>
        <taxon>Burkholderiales</taxon>
        <taxon>Comamonadaceae</taxon>
        <taxon>Ramlibacter</taxon>
    </lineage>
</organism>
<comment type="caution">
    <text evidence="3">The sequence shown here is derived from an EMBL/GenBank/DDBJ whole genome shotgun (WGS) entry which is preliminary data.</text>
</comment>
<comment type="similarity">
    <text evidence="1">Belongs to the NipSnap family.</text>
</comment>
<dbReference type="Gene3D" id="3.30.70.100">
    <property type="match status" value="1"/>
</dbReference>
<evidence type="ECO:0000256" key="1">
    <source>
        <dbReference type="ARBA" id="ARBA00005291"/>
    </source>
</evidence>
<dbReference type="SUPFAM" id="SSF54909">
    <property type="entry name" value="Dimeric alpha+beta barrel"/>
    <property type="match status" value="1"/>
</dbReference>
<evidence type="ECO:0000313" key="4">
    <source>
        <dbReference type="Proteomes" id="UP000608513"/>
    </source>
</evidence>
<evidence type="ECO:0000259" key="2">
    <source>
        <dbReference type="Pfam" id="PF07978"/>
    </source>
</evidence>